<comment type="subcellular location">
    <subcellularLocation>
        <location evidence="1">Secreted</location>
        <location evidence="1">Extracellular space</location>
        <location evidence="1">Extracellular matrix</location>
    </subcellularLocation>
</comment>
<keyword evidence="8" id="KW-1015">Disulfide bond</keyword>
<dbReference type="InterPro" id="IPR036058">
    <property type="entry name" value="Kazal_dom_sf"/>
</dbReference>
<dbReference type="Proteomes" id="UP001274896">
    <property type="component" value="Unassembled WGS sequence"/>
</dbReference>
<dbReference type="InterPro" id="IPR015369">
    <property type="entry name" value="Follistatin/Osteonectin_EGF"/>
</dbReference>
<feature type="compositionally biased region" description="Basic and acidic residues" evidence="10">
    <location>
        <begin position="140"/>
        <end position="153"/>
    </location>
</feature>
<sequence length="614" mass="70502">MKQEVGVQSAPHEKQKSLYRRAQNLEEKDDEFPKINDSILPTFFPFEASSPEPGDEDVSTEKSNGGDGTDEGYSLDLEAPHGRGIPVLLSEEMLVQLIKASEEEQQDMEKDEEELDIEDDIGKVVDTNMESVEITAKTKNNREEQEKQQKEKYLEEEEVGSSTDSEIPVDLDYAADSVSTEIRNSKLEENKSLTITFGEEEKVDNELPTVMEDYDMQPNQDYEDPKDEWDEKLDQAMPTENLQDKQILPDLETETSSTDENNERRDLEENAPSEDKEEENDTNENVSHVKEKLQTQTKSKSLRKGQSDQALSAEVTSERSQDQEAEIIFKKRGKWASFLGMNPVQIRATMDLFPSIRPTAQPKSRTGADPGQEASVDSCENFHCKRGKTCKMNNMKELSCVCQEPADCPPSLSEFDHVCGTDNQTYDSSCQLFAIKCSLEGSKKGHRLHLDYTGSCKFISPCLKTELIYFPLRMRDWMKNVLLQLYAQDFLTAKQRSRVQKMYEDERRLHAGDHPAALLARDFEKNYSMYIYPVHWQFAQLDQHPSDRILSHSELAPLRAPLVPMEHCTSVFFHECDADNDKLISFREWCQCFGIKYGKTHRRPFFLKKFLYAD</sequence>
<keyword evidence="4" id="KW-0272">Extracellular matrix</keyword>
<dbReference type="PANTHER" id="PTHR13866">
    <property type="entry name" value="SPARC OSTEONECTIN"/>
    <property type="match status" value="1"/>
</dbReference>
<dbReference type="EMBL" id="JAUCMX010000002">
    <property type="protein sequence ID" value="KAK3554526.1"/>
    <property type="molecule type" value="Genomic_DNA"/>
</dbReference>
<dbReference type="PROSITE" id="PS50222">
    <property type="entry name" value="EF_HAND_2"/>
    <property type="match status" value="1"/>
</dbReference>
<dbReference type="SUPFAM" id="SSF100895">
    <property type="entry name" value="Kazal-type serine protease inhibitors"/>
    <property type="match status" value="1"/>
</dbReference>
<dbReference type="PROSITE" id="PS00018">
    <property type="entry name" value="EF_HAND_1"/>
    <property type="match status" value="1"/>
</dbReference>
<comment type="similarity">
    <text evidence="2">Belongs to the SPARC family.</text>
</comment>
<dbReference type="FunFam" id="3.30.60.30:FF:000004">
    <property type="entry name" value="SPARC isoform 1"/>
    <property type="match status" value="1"/>
</dbReference>
<feature type="compositionally biased region" description="Basic and acidic residues" evidence="10">
    <location>
        <begin position="23"/>
        <end position="34"/>
    </location>
</feature>
<dbReference type="GO" id="GO:0005518">
    <property type="term" value="F:collagen binding"/>
    <property type="evidence" value="ECO:0007669"/>
    <property type="project" value="TreeGrafter"/>
</dbReference>
<reference evidence="13" key="1">
    <citation type="submission" date="2023-06" db="EMBL/GenBank/DDBJ databases">
        <title>Male Hemibagrus guttatus genome.</title>
        <authorList>
            <person name="Bian C."/>
        </authorList>
    </citation>
    <scope>NUCLEOTIDE SEQUENCE</scope>
    <source>
        <strain evidence="13">Male_cb2023</strain>
        <tissue evidence="13">Muscle</tissue>
    </source>
</reference>
<evidence type="ECO:0000256" key="7">
    <source>
        <dbReference type="ARBA" id="ARBA00022837"/>
    </source>
</evidence>
<feature type="compositionally biased region" description="Acidic residues" evidence="10">
    <location>
        <begin position="221"/>
        <end position="231"/>
    </location>
</feature>
<organism evidence="13 14">
    <name type="scientific">Hemibagrus guttatus</name>
    <dbReference type="NCBI Taxonomy" id="175788"/>
    <lineage>
        <taxon>Eukaryota</taxon>
        <taxon>Metazoa</taxon>
        <taxon>Chordata</taxon>
        <taxon>Craniata</taxon>
        <taxon>Vertebrata</taxon>
        <taxon>Euteleostomi</taxon>
        <taxon>Actinopterygii</taxon>
        <taxon>Neopterygii</taxon>
        <taxon>Teleostei</taxon>
        <taxon>Ostariophysi</taxon>
        <taxon>Siluriformes</taxon>
        <taxon>Bagridae</taxon>
        <taxon>Hemibagrus</taxon>
    </lineage>
</organism>
<protein>
    <recommendedName>
        <fullName evidence="15">Kazal-like domain-containing protein</fullName>
    </recommendedName>
</protein>
<dbReference type="FunFam" id="1.10.238.10:FF:000068">
    <property type="entry name" value="SPARC isoform 1"/>
    <property type="match status" value="1"/>
</dbReference>
<evidence type="ECO:0000313" key="13">
    <source>
        <dbReference type="EMBL" id="KAK3554526.1"/>
    </source>
</evidence>
<dbReference type="InterPro" id="IPR002048">
    <property type="entry name" value="EF_hand_dom"/>
</dbReference>
<dbReference type="InterPro" id="IPR011992">
    <property type="entry name" value="EF-hand-dom_pair"/>
</dbReference>
<keyword evidence="6" id="KW-0732">Signal</keyword>
<dbReference type="InterPro" id="IPR003645">
    <property type="entry name" value="Fol_N"/>
</dbReference>
<evidence type="ECO:0000256" key="10">
    <source>
        <dbReference type="SAM" id="MobiDB-lite"/>
    </source>
</evidence>
<evidence type="ECO:0000256" key="8">
    <source>
        <dbReference type="ARBA" id="ARBA00023157"/>
    </source>
</evidence>
<feature type="region of interest" description="Disordered" evidence="10">
    <location>
        <begin position="1"/>
        <end position="79"/>
    </location>
</feature>
<evidence type="ECO:0000256" key="1">
    <source>
        <dbReference type="ARBA" id="ARBA00004498"/>
    </source>
</evidence>
<dbReference type="InterPro" id="IPR018247">
    <property type="entry name" value="EF_Hand_1_Ca_BS"/>
</dbReference>
<name>A0AAE0RI60_9TELE</name>
<evidence type="ECO:0000259" key="12">
    <source>
        <dbReference type="PROSITE" id="PS51465"/>
    </source>
</evidence>
<proteinExistence type="inferred from homology"/>
<dbReference type="PANTHER" id="PTHR13866:SF25">
    <property type="entry name" value="SPARC-LIKE 1"/>
    <property type="match status" value="1"/>
</dbReference>
<dbReference type="SMART" id="SM00280">
    <property type="entry name" value="KAZAL"/>
    <property type="match status" value="1"/>
</dbReference>
<keyword evidence="9" id="KW-0325">Glycoprotein</keyword>
<evidence type="ECO:0000256" key="4">
    <source>
        <dbReference type="ARBA" id="ARBA00022530"/>
    </source>
</evidence>
<dbReference type="SUPFAM" id="SSF47473">
    <property type="entry name" value="EF-hand"/>
    <property type="match status" value="1"/>
</dbReference>
<dbReference type="Gene3D" id="1.10.238.10">
    <property type="entry name" value="EF-hand"/>
    <property type="match status" value="1"/>
</dbReference>
<keyword evidence="3" id="KW-0964">Secreted</keyword>
<evidence type="ECO:0008006" key="15">
    <source>
        <dbReference type="Google" id="ProtNLM"/>
    </source>
</evidence>
<feature type="region of interest" description="Disordered" evidence="10">
    <location>
        <begin position="103"/>
        <end position="323"/>
    </location>
</feature>
<evidence type="ECO:0000313" key="14">
    <source>
        <dbReference type="Proteomes" id="UP001274896"/>
    </source>
</evidence>
<evidence type="ECO:0000256" key="9">
    <source>
        <dbReference type="ARBA" id="ARBA00023180"/>
    </source>
</evidence>
<dbReference type="SMART" id="SM00274">
    <property type="entry name" value="FOLN"/>
    <property type="match status" value="1"/>
</dbReference>
<keyword evidence="7" id="KW-0106">Calcium</keyword>
<keyword evidence="14" id="KW-1185">Reference proteome</keyword>
<dbReference type="AlphaFoldDB" id="A0AAE0RI60"/>
<feature type="domain" description="Kazal-like" evidence="12">
    <location>
        <begin position="401"/>
        <end position="458"/>
    </location>
</feature>
<feature type="non-terminal residue" evidence="13">
    <location>
        <position position="614"/>
    </location>
</feature>
<dbReference type="GO" id="GO:0050840">
    <property type="term" value="F:extracellular matrix binding"/>
    <property type="evidence" value="ECO:0007669"/>
    <property type="project" value="TreeGrafter"/>
</dbReference>
<dbReference type="Pfam" id="PF00050">
    <property type="entry name" value="Kazal_1"/>
    <property type="match status" value="1"/>
</dbReference>
<dbReference type="PROSITE" id="PS51465">
    <property type="entry name" value="KAZAL_2"/>
    <property type="match status" value="1"/>
</dbReference>
<accession>A0AAE0RI60</accession>
<evidence type="ECO:0000259" key="11">
    <source>
        <dbReference type="PROSITE" id="PS50222"/>
    </source>
</evidence>
<dbReference type="Pfam" id="PF09289">
    <property type="entry name" value="FOLN"/>
    <property type="match status" value="1"/>
</dbReference>
<feature type="compositionally biased region" description="Acidic residues" evidence="10">
    <location>
        <begin position="103"/>
        <end position="119"/>
    </location>
</feature>
<dbReference type="GO" id="GO:0005509">
    <property type="term" value="F:calcium ion binding"/>
    <property type="evidence" value="ECO:0007669"/>
    <property type="project" value="InterPro"/>
</dbReference>
<dbReference type="Pfam" id="PF10591">
    <property type="entry name" value="SPARC_Ca_bdg"/>
    <property type="match status" value="1"/>
</dbReference>
<comment type="caution">
    <text evidence="13">The sequence shown here is derived from an EMBL/GenBank/DDBJ whole genome shotgun (WGS) entry which is preliminary data.</text>
</comment>
<evidence type="ECO:0000256" key="6">
    <source>
        <dbReference type="ARBA" id="ARBA00022729"/>
    </source>
</evidence>
<evidence type="ECO:0000256" key="3">
    <source>
        <dbReference type="ARBA" id="ARBA00022525"/>
    </source>
</evidence>
<dbReference type="InterPro" id="IPR019577">
    <property type="entry name" value="SPARC/Testican_Ca-bd-dom"/>
</dbReference>
<dbReference type="GO" id="GO:0005615">
    <property type="term" value="C:extracellular space"/>
    <property type="evidence" value="ECO:0007669"/>
    <property type="project" value="TreeGrafter"/>
</dbReference>
<evidence type="ECO:0000256" key="2">
    <source>
        <dbReference type="ARBA" id="ARBA00006404"/>
    </source>
</evidence>
<dbReference type="Gene3D" id="3.30.60.30">
    <property type="match status" value="1"/>
</dbReference>
<evidence type="ECO:0000256" key="5">
    <source>
        <dbReference type="ARBA" id="ARBA00022723"/>
    </source>
</evidence>
<gene>
    <name evidence="13" type="ORF">QTP70_024433</name>
</gene>
<feature type="compositionally biased region" description="Acidic residues" evidence="10">
    <location>
        <begin position="269"/>
        <end position="282"/>
    </location>
</feature>
<keyword evidence="5" id="KW-0479">Metal-binding</keyword>
<feature type="domain" description="EF-hand" evidence="11">
    <location>
        <begin position="572"/>
        <end position="599"/>
    </location>
</feature>
<dbReference type="InterPro" id="IPR002350">
    <property type="entry name" value="Kazal_dom"/>
</dbReference>